<dbReference type="InterPro" id="IPR024712">
    <property type="entry name" value="Catalase_clade2"/>
</dbReference>
<dbReference type="SUPFAM" id="SSF52317">
    <property type="entry name" value="Class I glutamine amidotransferase-like"/>
    <property type="match status" value="1"/>
</dbReference>
<dbReference type="STRING" id="1177755.A7A08_02558"/>
<feature type="domain" description="Large catalase C-terminal" evidence="9">
    <location>
        <begin position="7"/>
        <end position="95"/>
    </location>
</feature>
<dbReference type="Gene3D" id="3.40.50.880">
    <property type="match status" value="1"/>
</dbReference>
<keyword evidence="5" id="KW-0479">Metal-binding</keyword>
<keyword evidence="11" id="KW-1185">Reference proteome</keyword>
<keyword evidence="7" id="KW-0408">Iron</keyword>
<evidence type="ECO:0000256" key="7">
    <source>
        <dbReference type="ARBA" id="ARBA00023004"/>
    </source>
</evidence>
<dbReference type="Pfam" id="PF18011">
    <property type="entry name" value="Catalase_C"/>
    <property type="match status" value="1"/>
</dbReference>
<dbReference type="InterPro" id="IPR029062">
    <property type="entry name" value="Class_I_gatase-like"/>
</dbReference>
<keyword evidence="8" id="KW-0376">Hydrogen peroxide</keyword>
<evidence type="ECO:0000259" key="9">
    <source>
        <dbReference type="Pfam" id="PF18011"/>
    </source>
</evidence>
<dbReference type="AlphaFoldDB" id="A0A1E2RW01"/>
<dbReference type="GO" id="GO:0020037">
    <property type="term" value="F:heme binding"/>
    <property type="evidence" value="ECO:0007669"/>
    <property type="project" value="InterPro"/>
</dbReference>
<dbReference type="PANTHER" id="PTHR42821:SF1">
    <property type="entry name" value="CATALASE-B"/>
    <property type="match status" value="1"/>
</dbReference>
<protein>
    <recommendedName>
        <fullName evidence="2">catalase</fullName>
        <ecNumber evidence="2">1.11.1.6</ecNumber>
    </recommendedName>
</protein>
<comment type="cofactor">
    <cofactor evidence="1">
        <name>heme</name>
        <dbReference type="ChEBI" id="CHEBI:30413"/>
    </cofactor>
</comment>
<comment type="caution">
    <text evidence="10">The sequence shown here is derived from an EMBL/GenBank/DDBJ whole genome shotgun (WGS) entry which is preliminary data.</text>
</comment>
<evidence type="ECO:0000256" key="3">
    <source>
        <dbReference type="ARBA" id="ARBA00022559"/>
    </source>
</evidence>
<dbReference type="EMBL" id="MASI01000007">
    <property type="protein sequence ID" value="ODA66436.1"/>
    <property type="molecule type" value="Genomic_DNA"/>
</dbReference>
<dbReference type="GO" id="GO:0004096">
    <property type="term" value="F:catalase activity"/>
    <property type="evidence" value="ECO:0007669"/>
    <property type="project" value="UniProtKB-EC"/>
</dbReference>
<keyword evidence="6" id="KW-0560">Oxidoreductase</keyword>
<keyword evidence="4" id="KW-0349">Heme</keyword>
<sequence length="102" mass="10687">MNRAAPNAASVFYDAVIVPGGKSAGSLAKSGAAINFINETFHHGKPIAALSDGKSVLEAARLPEMTKKVGVFTADDESVLPAFIDAIKQHRYHNRTVAPVAA</sequence>
<evidence type="ECO:0000313" key="10">
    <source>
        <dbReference type="EMBL" id="ODA66436.1"/>
    </source>
</evidence>
<dbReference type="EC" id="1.11.1.6" evidence="2"/>
<proteinExistence type="predicted"/>
<evidence type="ECO:0000256" key="1">
    <source>
        <dbReference type="ARBA" id="ARBA00001971"/>
    </source>
</evidence>
<gene>
    <name evidence="10" type="ORF">A7A08_02558</name>
</gene>
<accession>A0A1E2RW01</accession>
<dbReference type="GO" id="GO:0046872">
    <property type="term" value="F:metal ion binding"/>
    <property type="evidence" value="ECO:0007669"/>
    <property type="project" value="UniProtKB-KW"/>
</dbReference>
<name>A0A1E2RW01_9HYPH</name>
<dbReference type="PANTHER" id="PTHR42821">
    <property type="entry name" value="CATALASE"/>
    <property type="match status" value="1"/>
</dbReference>
<reference evidence="10 11" key="1">
    <citation type="submission" date="2016-07" db="EMBL/GenBank/DDBJ databases">
        <title>Draft genome sequence of Methyloligella halotolerans C2T (VKM B-2706T=CCUG 61687T=DSM 25045T), a halotolerant polyhydroxybutyrate accumulating methylotroph.</title>
        <authorList>
            <person name="Vasilenko O.V."/>
            <person name="Doronina N.V."/>
            <person name="Poroshina M.N."/>
            <person name="Tarlachkov S.V."/>
            <person name="Trotsenko Y.A."/>
        </authorList>
    </citation>
    <scope>NUCLEOTIDE SEQUENCE [LARGE SCALE GENOMIC DNA]</scope>
    <source>
        <strain evidence="10 11">VKM B-2706</strain>
    </source>
</reference>
<dbReference type="GO" id="GO:0006979">
    <property type="term" value="P:response to oxidative stress"/>
    <property type="evidence" value="ECO:0007669"/>
    <property type="project" value="InterPro"/>
</dbReference>
<dbReference type="InterPro" id="IPR041399">
    <property type="entry name" value="Catalase_large_C"/>
</dbReference>
<keyword evidence="3 10" id="KW-0575">Peroxidase</keyword>
<dbReference type="GO" id="GO:0042744">
    <property type="term" value="P:hydrogen peroxide catabolic process"/>
    <property type="evidence" value="ECO:0007669"/>
    <property type="project" value="UniProtKB-KW"/>
</dbReference>
<evidence type="ECO:0000256" key="5">
    <source>
        <dbReference type="ARBA" id="ARBA00022723"/>
    </source>
</evidence>
<evidence type="ECO:0000256" key="6">
    <source>
        <dbReference type="ARBA" id="ARBA00023002"/>
    </source>
</evidence>
<evidence type="ECO:0000256" key="8">
    <source>
        <dbReference type="ARBA" id="ARBA00023324"/>
    </source>
</evidence>
<evidence type="ECO:0000313" key="11">
    <source>
        <dbReference type="Proteomes" id="UP000095087"/>
    </source>
</evidence>
<evidence type="ECO:0000256" key="4">
    <source>
        <dbReference type="ARBA" id="ARBA00022617"/>
    </source>
</evidence>
<dbReference type="Proteomes" id="UP000095087">
    <property type="component" value="Unassembled WGS sequence"/>
</dbReference>
<dbReference type="GO" id="GO:0005829">
    <property type="term" value="C:cytosol"/>
    <property type="evidence" value="ECO:0007669"/>
    <property type="project" value="TreeGrafter"/>
</dbReference>
<evidence type="ECO:0000256" key="2">
    <source>
        <dbReference type="ARBA" id="ARBA00012314"/>
    </source>
</evidence>
<organism evidence="10 11">
    <name type="scientific">Methyloligella halotolerans</name>
    <dbReference type="NCBI Taxonomy" id="1177755"/>
    <lineage>
        <taxon>Bacteria</taxon>
        <taxon>Pseudomonadati</taxon>
        <taxon>Pseudomonadota</taxon>
        <taxon>Alphaproteobacteria</taxon>
        <taxon>Hyphomicrobiales</taxon>
        <taxon>Hyphomicrobiaceae</taxon>
        <taxon>Methyloligella</taxon>
    </lineage>
</organism>